<dbReference type="InterPro" id="IPR013087">
    <property type="entry name" value="Znf_C2H2_type"/>
</dbReference>
<reference evidence="3 4" key="1">
    <citation type="journal article" date="2007" name="Nature">
        <title>Evolution of genes and genomes on the Drosophila phylogeny.</title>
        <authorList>
            <consortium name="Drosophila 12 Genomes Consortium"/>
            <person name="Clark A.G."/>
            <person name="Eisen M.B."/>
            <person name="Smith D.R."/>
            <person name="Bergman C.M."/>
            <person name="Oliver B."/>
            <person name="Markow T.A."/>
            <person name="Kaufman T.C."/>
            <person name="Kellis M."/>
            <person name="Gelbart W."/>
            <person name="Iyer V.N."/>
            <person name="Pollard D.A."/>
            <person name="Sackton T.B."/>
            <person name="Larracuente A.M."/>
            <person name="Singh N.D."/>
            <person name="Abad J.P."/>
            <person name="Abt D.N."/>
            <person name="Adryan B."/>
            <person name="Aguade M."/>
            <person name="Akashi H."/>
            <person name="Anderson W.W."/>
            <person name="Aquadro C.F."/>
            <person name="Ardell D.H."/>
            <person name="Arguello R."/>
            <person name="Artieri C.G."/>
            <person name="Barbash D.A."/>
            <person name="Barker D."/>
            <person name="Barsanti P."/>
            <person name="Batterham P."/>
            <person name="Batzoglou S."/>
            <person name="Begun D."/>
            <person name="Bhutkar A."/>
            <person name="Blanco E."/>
            <person name="Bosak S.A."/>
            <person name="Bradley R.K."/>
            <person name="Brand A.D."/>
            <person name="Brent M.R."/>
            <person name="Brooks A.N."/>
            <person name="Brown R.H."/>
            <person name="Butlin R.K."/>
            <person name="Caggese C."/>
            <person name="Calvi B.R."/>
            <person name="Bernardo de Carvalho A."/>
            <person name="Caspi A."/>
            <person name="Castrezana S."/>
            <person name="Celniker S.E."/>
            <person name="Chang J.L."/>
            <person name="Chapple C."/>
            <person name="Chatterji S."/>
            <person name="Chinwalla A."/>
            <person name="Civetta A."/>
            <person name="Clifton S.W."/>
            <person name="Comeron J.M."/>
            <person name="Costello J.C."/>
            <person name="Coyne J.A."/>
            <person name="Daub J."/>
            <person name="David R.G."/>
            <person name="Delcher A.L."/>
            <person name="Delehaunty K."/>
            <person name="Do C.B."/>
            <person name="Ebling H."/>
            <person name="Edwards K."/>
            <person name="Eickbush T."/>
            <person name="Evans J.D."/>
            <person name="Filipski A."/>
            <person name="Findeiss S."/>
            <person name="Freyhult E."/>
            <person name="Fulton L."/>
            <person name="Fulton R."/>
            <person name="Garcia A.C."/>
            <person name="Gardiner A."/>
            <person name="Garfield D.A."/>
            <person name="Garvin B.E."/>
            <person name="Gibson G."/>
            <person name="Gilbert D."/>
            <person name="Gnerre S."/>
            <person name="Godfrey J."/>
            <person name="Good R."/>
            <person name="Gotea V."/>
            <person name="Gravely B."/>
            <person name="Greenberg A.J."/>
            <person name="Griffiths-Jones S."/>
            <person name="Gross S."/>
            <person name="Guigo R."/>
            <person name="Gustafson E.A."/>
            <person name="Haerty W."/>
            <person name="Hahn M.W."/>
            <person name="Halligan D.L."/>
            <person name="Halpern A.L."/>
            <person name="Halter G.M."/>
            <person name="Han M.V."/>
            <person name="Heger A."/>
            <person name="Hillier L."/>
            <person name="Hinrichs A.S."/>
            <person name="Holmes I."/>
            <person name="Hoskins R.A."/>
            <person name="Hubisz M.J."/>
            <person name="Hultmark D."/>
            <person name="Huntley M.A."/>
            <person name="Jaffe D.B."/>
            <person name="Jagadeeshan S."/>
            <person name="Jeck W.R."/>
            <person name="Johnson J."/>
            <person name="Jones C.D."/>
            <person name="Jordan W.C."/>
            <person name="Karpen G.H."/>
            <person name="Kataoka E."/>
            <person name="Keightley P.D."/>
            <person name="Kheradpour P."/>
            <person name="Kirkness E.F."/>
            <person name="Koerich L.B."/>
            <person name="Kristiansen K."/>
            <person name="Kudrna D."/>
            <person name="Kulathinal R.J."/>
            <person name="Kumar S."/>
            <person name="Kwok R."/>
            <person name="Lander E."/>
            <person name="Langley C.H."/>
            <person name="Lapoint R."/>
            <person name="Lazzaro B.P."/>
            <person name="Lee S.J."/>
            <person name="Levesque L."/>
            <person name="Li R."/>
            <person name="Lin C.F."/>
            <person name="Lin M.F."/>
            <person name="Lindblad-Toh K."/>
            <person name="Llopart A."/>
            <person name="Long M."/>
            <person name="Low L."/>
            <person name="Lozovsky E."/>
            <person name="Lu J."/>
            <person name="Luo M."/>
            <person name="Machado C.A."/>
            <person name="Makalowski W."/>
            <person name="Marzo M."/>
            <person name="Matsuda M."/>
            <person name="Matzkin L."/>
            <person name="McAllister B."/>
            <person name="McBride C.S."/>
            <person name="McKernan B."/>
            <person name="McKernan K."/>
            <person name="Mendez-Lago M."/>
            <person name="Minx P."/>
            <person name="Mollenhauer M.U."/>
            <person name="Montooth K."/>
            <person name="Mount S.M."/>
            <person name="Mu X."/>
            <person name="Myers E."/>
            <person name="Negre B."/>
            <person name="Newfeld S."/>
            <person name="Nielsen R."/>
            <person name="Noor M.A."/>
            <person name="O'Grady P."/>
            <person name="Pachter L."/>
            <person name="Papaceit M."/>
            <person name="Parisi M.J."/>
            <person name="Parisi M."/>
            <person name="Parts L."/>
            <person name="Pedersen J.S."/>
            <person name="Pesole G."/>
            <person name="Phillippy A.M."/>
            <person name="Ponting C.P."/>
            <person name="Pop M."/>
            <person name="Porcelli D."/>
            <person name="Powell J.R."/>
            <person name="Prohaska S."/>
            <person name="Pruitt K."/>
            <person name="Puig M."/>
            <person name="Quesneville H."/>
            <person name="Ram K.R."/>
            <person name="Rand D."/>
            <person name="Rasmussen M.D."/>
            <person name="Reed L.K."/>
            <person name="Reenan R."/>
            <person name="Reily A."/>
            <person name="Remington K.A."/>
            <person name="Rieger T.T."/>
            <person name="Ritchie M.G."/>
            <person name="Robin C."/>
            <person name="Rogers Y.H."/>
            <person name="Rohde C."/>
            <person name="Rozas J."/>
            <person name="Rubenfield M.J."/>
            <person name="Ruiz A."/>
            <person name="Russo S."/>
            <person name="Salzberg S.L."/>
            <person name="Sanchez-Gracia A."/>
            <person name="Saranga D.J."/>
            <person name="Sato H."/>
            <person name="Schaeffer S.W."/>
            <person name="Schatz M.C."/>
            <person name="Schlenke T."/>
            <person name="Schwartz R."/>
            <person name="Segarra C."/>
            <person name="Singh R.S."/>
            <person name="Sirot L."/>
            <person name="Sirota M."/>
            <person name="Sisneros N.B."/>
            <person name="Smith C.D."/>
            <person name="Smith T.F."/>
            <person name="Spieth J."/>
            <person name="Stage D.E."/>
            <person name="Stark A."/>
            <person name="Stephan W."/>
            <person name="Strausberg R.L."/>
            <person name="Strempel S."/>
            <person name="Sturgill D."/>
            <person name="Sutton G."/>
            <person name="Sutton G.G."/>
            <person name="Tao W."/>
            <person name="Teichmann S."/>
            <person name="Tobari Y.N."/>
            <person name="Tomimura Y."/>
            <person name="Tsolas J.M."/>
            <person name="Valente V.L."/>
            <person name="Venter E."/>
            <person name="Venter J.C."/>
            <person name="Vicario S."/>
            <person name="Vieira F.G."/>
            <person name="Vilella A.J."/>
            <person name="Villasante A."/>
            <person name="Walenz B."/>
            <person name="Wang J."/>
            <person name="Wasserman M."/>
            <person name="Watts T."/>
            <person name="Wilson D."/>
            <person name="Wilson R.K."/>
            <person name="Wing R.A."/>
            <person name="Wolfner M.F."/>
            <person name="Wong A."/>
            <person name="Wong G.K."/>
            <person name="Wu C.I."/>
            <person name="Wu G."/>
            <person name="Yamamoto D."/>
            <person name="Yang H.P."/>
            <person name="Yang S.P."/>
            <person name="Yorke J.A."/>
            <person name="Yoshida K."/>
            <person name="Zdobnov E."/>
            <person name="Zhang P."/>
            <person name="Zhang Y."/>
            <person name="Zimin A.V."/>
            <person name="Baldwin J."/>
            <person name="Abdouelleil A."/>
            <person name="Abdulkadir J."/>
            <person name="Abebe A."/>
            <person name="Abera B."/>
            <person name="Abreu J."/>
            <person name="Acer S.C."/>
            <person name="Aftuck L."/>
            <person name="Alexander A."/>
            <person name="An P."/>
            <person name="Anderson E."/>
            <person name="Anderson S."/>
            <person name="Arachi H."/>
            <person name="Azer M."/>
            <person name="Bachantsang P."/>
            <person name="Barry A."/>
            <person name="Bayul T."/>
            <person name="Berlin A."/>
            <person name="Bessette D."/>
            <person name="Bloom T."/>
            <person name="Blye J."/>
            <person name="Boguslavskiy L."/>
            <person name="Bonnet C."/>
            <person name="Boukhgalter B."/>
            <person name="Bourzgui I."/>
            <person name="Brown A."/>
            <person name="Cahill P."/>
            <person name="Channer S."/>
            <person name="Cheshatsang Y."/>
            <person name="Chuda L."/>
            <person name="Citroen M."/>
            <person name="Collymore A."/>
            <person name="Cooke P."/>
            <person name="Costello M."/>
            <person name="D'Aco K."/>
            <person name="Daza R."/>
            <person name="De Haan G."/>
            <person name="DeGray S."/>
            <person name="DeMaso C."/>
            <person name="Dhargay N."/>
            <person name="Dooley K."/>
            <person name="Dooley E."/>
            <person name="Doricent M."/>
            <person name="Dorje P."/>
            <person name="Dorjee K."/>
            <person name="Dupes A."/>
            <person name="Elong R."/>
            <person name="Falk J."/>
            <person name="Farina A."/>
            <person name="Faro S."/>
            <person name="Ferguson D."/>
            <person name="Fisher S."/>
            <person name="Foley C.D."/>
            <person name="Franke A."/>
            <person name="Friedrich D."/>
            <person name="Gadbois L."/>
            <person name="Gearin G."/>
            <person name="Gearin C.R."/>
            <person name="Giannoukos G."/>
            <person name="Goode T."/>
            <person name="Graham J."/>
            <person name="Grandbois E."/>
            <person name="Grewal S."/>
            <person name="Gyaltsen K."/>
            <person name="Hafez N."/>
            <person name="Hagos B."/>
            <person name="Hall J."/>
            <person name="Henson C."/>
            <person name="Hollinger A."/>
            <person name="Honan T."/>
            <person name="Huard M.D."/>
            <person name="Hughes L."/>
            <person name="Hurhula B."/>
            <person name="Husby M.E."/>
            <person name="Kamat A."/>
            <person name="Kanga B."/>
            <person name="Kashin S."/>
            <person name="Khazanovich D."/>
            <person name="Kisner P."/>
            <person name="Lance K."/>
            <person name="Lara M."/>
            <person name="Lee W."/>
            <person name="Lennon N."/>
            <person name="Letendre F."/>
            <person name="LeVine R."/>
            <person name="Lipovsky A."/>
            <person name="Liu X."/>
            <person name="Liu J."/>
            <person name="Liu S."/>
            <person name="Lokyitsang T."/>
            <person name="Lokyitsang Y."/>
            <person name="Lubonja R."/>
            <person name="Lui A."/>
            <person name="MacDonald P."/>
            <person name="Magnisalis V."/>
            <person name="Maru K."/>
            <person name="Matthews C."/>
            <person name="McCusker W."/>
            <person name="McDonough S."/>
            <person name="Mehta T."/>
            <person name="Meldrim J."/>
            <person name="Meneus L."/>
            <person name="Mihai O."/>
            <person name="Mihalev A."/>
            <person name="Mihova T."/>
            <person name="Mittelman R."/>
            <person name="Mlenga V."/>
            <person name="Montmayeur A."/>
            <person name="Mulrain L."/>
            <person name="Navidi A."/>
            <person name="Naylor J."/>
            <person name="Negash T."/>
            <person name="Nguyen T."/>
            <person name="Nguyen N."/>
            <person name="Nicol R."/>
            <person name="Norbu C."/>
            <person name="Norbu N."/>
            <person name="Novod N."/>
            <person name="O'Neill B."/>
            <person name="Osman S."/>
            <person name="Markiewicz E."/>
            <person name="Oyono O.L."/>
            <person name="Patti C."/>
            <person name="Phunkhang P."/>
            <person name="Pierre F."/>
            <person name="Priest M."/>
            <person name="Raghuraman S."/>
            <person name="Rege F."/>
            <person name="Reyes R."/>
            <person name="Rise C."/>
            <person name="Rogov P."/>
            <person name="Ross K."/>
            <person name="Ryan E."/>
            <person name="Settipalli S."/>
            <person name="Shea T."/>
            <person name="Sherpa N."/>
            <person name="Shi L."/>
            <person name="Shih D."/>
            <person name="Sparrow T."/>
            <person name="Spaulding J."/>
            <person name="Stalker J."/>
            <person name="Stange-Thomann N."/>
            <person name="Stavropoulos S."/>
            <person name="Stone C."/>
            <person name="Strader C."/>
            <person name="Tesfaye S."/>
            <person name="Thomson T."/>
            <person name="Thoulutsang Y."/>
            <person name="Thoulutsang D."/>
            <person name="Topham K."/>
            <person name="Topping I."/>
            <person name="Tsamla T."/>
            <person name="Vassiliev H."/>
            <person name="Vo A."/>
            <person name="Wangchuk T."/>
            <person name="Wangdi T."/>
            <person name="Weiand M."/>
            <person name="Wilkinson J."/>
            <person name="Wilson A."/>
            <person name="Yadav S."/>
            <person name="Young G."/>
            <person name="Yu Q."/>
            <person name="Zembek L."/>
            <person name="Zhong D."/>
            <person name="Zimmer A."/>
            <person name="Zwirko Z."/>
            <person name="Jaffe D.B."/>
            <person name="Alvarez P."/>
            <person name="Brockman W."/>
            <person name="Butler J."/>
            <person name="Chin C."/>
            <person name="Gnerre S."/>
            <person name="Grabherr M."/>
            <person name="Kleber M."/>
            <person name="Mauceli E."/>
            <person name="MacCallum I."/>
        </authorList>
    </citation>
    <scope>NUCLEOTIDE SEQUENCE [LARGE SCALE GENOMIC DNA]</scope>
    <source>
        <strain evidence="4">MSH-3 / Tucson 14011-0111.49</strain>
    </source>
</reference>
<dbReference type="Proteomes" id="UP000008744">
    <property type="component" value="Unassembled WGS sequence"/>
</dbReference>
<dbReference type="eggNOG" id="KOG1721">
    <property type="taxonomic scope" value="Eukaryota"/>
</dbReference>
<gene>
    <name evidence="3" type="primary">Dper\GL26751</name>
    <name evidence="3" type="ORF">Dper_GL26751</name>
</gene>
<dbReference type="HOGENOM" id="CLU_855974_0_0_1"/>
<feature type="domain" description="C2H2-type" evidence="2">
    <location>
        <begin position="36"/>
        <end position="59"/>
    </location>
</feature>
<feature type="domain" description="C2H2-type" evidence="2">
    <location>
        <begin position="101"/>
        <end position="125"/>
    </location>
</feature>
<evidence type="ECO:0000259" key="2">
    <source>
        <dbReference type="SMART" id="SM00355"/>
    </source>
</evidence>
<dbReference type="OrthoDB" id="4737882at2759"/>
<feature type="compositionally biased region" description="Polar residues" evidence="1">
    <location>
        <begin position="265"/>
        <end position="278"/>
    </location>
</feature>
<proteinExistence type="predicted"/>
<feature type="domain" description="C2H2-type" evidence="2">
    <location>
        <begin position="74"/>
        <end position="96"/>
    </location>
</feature>
<feature type="compositionally biased region" description="Low complexity" evidence="1">
    <location>
        <begin position="251"/>
        <end position="260"/>
    </location>
</feature>
<sequence length="325" mass="36296">MEKANHQVNDLKNMTDSGLEVLLNLNRSKNGAEYYQKCSLCQKILPDQIAMYHHGQQEHANQGFSFTNVHPLMFRCLYCLFSSQEEMVLLRHIISHFGGFHRCHFCQMDQPGGFEQYIQHCYTKHHERVGRFRQVYTYRVILRFLMQTALQFQNGLIISKNSLLNTRYNSDTLSRQLYEELMALAERPPIPRIHIGLKNRTPIAIQGIQGEPVPKKAKISQRRQTLGPDGLIRTNPPAAAAAAAVAPSPAAALSPSPAAAHGSRPANTIWSTSFTGTNPTAPLQPPPPAAAKLVAGNQQTTSTAGPQNIIRNLKRRNSVVIFSRP</sequence>
<dbReference type="SMART" id="SM00355">
    <property type="entry name" value="ZnF_C2H2"/>
    <property type="match status" value="3"/>
</dbReference>
<protein>
    <submittedName>
        <fullName evidence="3">GL26751</fullName>
    </submittedName>
</protein>
<dbReference type="EMBL" id="CH479204">
    <property type="protein sequence ID" value="EDW30617.1"/>
    <property type="molecule type" value="Genomic_DNA"/>
</dbReference>
<feature type="region of interest" description="Disordered" evidence="1">
    <location>
        <begin position="251"/>
        <end position="287"/>
    </location>
</feature>
<evidence type="ECO:0000313" key="3">
    <source>
        <dbReference type="EMBL" id="EDW30617.1"/>
    </source>
</evidence>
<evidence type="ECO:0000256" key="1">
    <source>
        <dbReference type="SAM" id="MobiDB-lite"/>
    </source>
</evidence>
<dbReference type="STRING" id="7234.B4H2Q0"/>
<dbReference type="AlphaFoldDB" id="B4H2Q0"/>
<keyword evidence="4" id="KW-1185">Reference proteome</keyword>
<name>B4H2Q0_DROPE</name>
<evidence type="ECO:0000313" key="4">
    <source>
        <dbReference type="Proteomes" id="UP000008744"/>
    </source>
</evidence>
<organism evidence="4">
    <name type="scientific">Drosophila persimilis</name>
    <name type="common">Fruit fly</name>
    <dbReference type="NCBI Taxonomy" id="7234"/>
    <lineage>
        <taxon>Eukaryota</taxon>
        <taxon>Metazoa</taxon>
        <taxon>Ecdysozoa</taxon>
        <taxon>Arthropoda</taxon>
        <taxon>Hexapoda</taxon>
        <taxon>Insecta</taxon>
        <taxon>Pterygota</taxon>
        <taxon>Neoptera</taxon>
        <taxon>Endopterygota</taxon>
        <taxon>Diptera</taxon>
        <taxon>Brachycera</taxon>
        <taxon>Muscomorpha</taxon>
        <taxon>Ephydroidea</taxon>
        <taxon>Drosophilidae</taxon>
        <taxon>Drosophila</taxon>
        <taxon>Sophophora</taxon>
    </lineage>
</organism>
<accession>B4H2Q0</accession>